<name>A0A6J7KXB8_9ZZZZ</name>
<protein>
    <submittedName>
        <fullName evidence="3">Unannotated protein</fullName>
    </submittedName>
</protein>
<keyword evidence="1" id="KW-0175">Coiled coil</keyword>
<evidence type="ECO:0000313" key="3">
    <source>
        <dbReference type="EMBL" id="CAB4960320.1"/>
    </source>
</evidence>
<dbReference type="InterPro" id="IPR007139">
    <property type="entry name" value="DUF349"/>
</dbReference>
<dbReference type="AlphaFoldDB" id="A0A6J7KXB8"/>
<dbReference type="EMBL" id="CAFBNF010000281">
    <property type="protein sequence ID" value="CAB4960320.1"/>
    <property type="molecule type" value="Genomic_DNA"/>
</dbReference>
<sequence length="528" mass="56608">MTTPPSDPSELQQAEPESAQLIAVDAPIDTQVAADSAVTVVEPVVEPVVEAEVEPAAKAVVEPAAEAVVEPAAEAVVEPVVEAAVEAVAPSSSPVPSPTPRRVPAPAPAPTTESAPAPGPSPSLAFGRADADGTVWLLSPEGEIRVGHYAAGTPDEGLAFYARKYDDLAVEASLSLRRLRDGRATPESAVAVAAKVREALVDPGFVGDLVALRSTCDQIDTQVEVQRARRSAQKAAAKAAAIAAREKLVAEAESLAASTQWKPTGERFRELLDEWKVLPHGDRASEQSLWKRFSTARSAFDKARRTHFAKLEVERSAAKTAKLALIGEAEQLATSTEWGPTSNAFRSLIDRWKAAPKGPRKDEDAWWARFKAAQDSFFTARTTVTNERDVELRGNLEVKQALLAEAQALLPITDAEAAARSLRSIQQRWEAVGHVPRGDQDRIDGGLRKVEEALRTAEGERWRRTDPAKRAFAESTVEKFEQSVSKLEKARVRAEASGDTAAAAQASASIEGIRPLLEAAQKSLAEYS</sequence>
<feature type="compositionally biased region" description="Pro residues" evidence="2">
    <location>
        <begin position="93"/>
        <end position="109"/>
    </location>
</feature>
<proteinExistence type="predicted"/>
<feature type="coiled-coil region" evidence="1">
    <location>
        <begin position="470"/>
        <end position="497"/>
    </location>
</feature>
<reference evidence="3" key="1">
    <citation type="submission" date="2020-05" db="EMBL/GenBank/DDBJ databases">
        <authorList>
            <person name="Chiriac C."/>
            <person name="Salcher M."/>
            <person name="Ghai R."/>
            <person name="Kavagutti S V."/>
        </authorList>
    </citation>
    <scope>NUCLEOTIDE SEQUENCE</scope>
</reference>
<gene>
    <name evidence="3" type="ORF">UFOPK3773_01947</name>
</gene>
<dbReference type="Pfam" id="PF03993">
    <property type="entry name" value="DUF349"/>
    <property type="match status" value="3"/>
</dbReference>
<accession>A0A6J7KXB8</accession>
<feature type="region of interest" description="Disordered" evidence="2">
    <location>
        <begin position="89"/>
        <end position="126"/>
    </location>
</feature>
<evidence type="ECO:0000256" key="2">
    <source>
        <dbReference type="SAM" id="MobiDB-lite"/>
    </source>
</evidence>
<evidence type="ECO:0000256" key="1">
    <source>
        <dbReference type="SAM" id="Coils"/>
    </source>
</evidence>
<organism evidence="3">
    <name type="scientific">freshwater metagenome</name>
    <dbReference type="NCBI Taxonomy" id="449393"/>
    <lineage>
        <taxon>unclassified sequences</taxon>
        <taxon>metagenomes</taxon>
        <taxon>ecological metagenomes</taxon>
    </lineage>
</organism>